<dbReference type="EMBL" id="MEVH01000015">
    <property type="protein sequence ID" value="OGC51682.1"/>
    <property type="molecule type" value="Genomic_DNA"/>
</dbReference>
<comment type="caution">
    <text evidence="2">The sequence shown here is derived from an EMBL/GenBank/DDBJ whole genome shotgun (WGS) entry which is preliminary data.</text>
</comment>
<dbReference type="InterPro" id="IPR043519">
    <property type="entry name" value="NT_sf"/>
</dbReference>
<dbReference type="AlphaFoldDB" id="A0A1F4V3D2"/>
<dbReference type="Gene3D" id="3.30.460.10">
    <property type="entry name" value="Beta Polymerase, domain 2"/>
    <property type="match status" value="1"/>
</dbReference>
<dbReference type="Pfam" id="PF18765">
    <property type="entry name" value="Polbeta"/>
    <property type="match status" value="1"/>
</dbReference>
<dbReference type="InterPro" id="IPR041633">
    <property type="entry name" value="Polbeta"/>
</dbReference>
<evidence type="ECO:0000313" key="3">
    <source>
        <dbReference type="Proteomes" id="UP000178771"/>
    </source>
</evidence>
<protein>
    <recommendedName>
        <fullName evidence="1">Polymerase beta nucleotidyltransferase domain-containing protein</fullName>
    </recommendedName>
</protein>
<dbReference type="CDD" id="cd05403">
    <property type="entry name" value="NT_KNTase_like"/>
    <property type="match status" value="1"/>
</dbReference>
<feature type="domain" description="Polymerase beta nucleotidyltransferase" evidence="1">
    <location>
        <begin position="15"/>
        <end position="97"/>
    </location>
</feature>
<dbReference type="Proteomes" id="UP000178771">
    <property type="component" value="Unassembled WGS sequence"/>
</dbReference>
<reference evidence="2 3" key="1">
    <citation type="journal article" date="2016" name="Nat. Commun.">
        <title>Thousands of microbial genomes shed light on interconnected biogeochemical processes in an aquifer system.</title>
        <authorList>
            <person name="Anantharaman K."/>
            <person name="Brown C.T."/>
            <person name="Hug L.A."/>
            <person name="Sharon I."/>
            <person name="Castelle C.J."/>
            <person name="Probst A.J."/>
            <person name="Thomas B.C."/>
            <person name="Singh A."/>
            <person name="Wilkins M.J."/>
            <person name="Karaoz U."/>
            <person name="Brodie E.L."/>
            <person name="Williams K.H."/>
            <person name="Hubbard S.S."/>
            <person name="Banfield J.F."/>
        </authorList>
    </citation>
    <scope>NUCLEOTIDE SEQUENCE [LARGE SCALE GENOMIC DNA]</scope>
</reference>
<evidence type="ECO:0000313" key="2">
    <source>
        <dbReference type="EMBL" id="OGC51682.1"/>
    </source>
</evidence>
<gene>
    <name evidence="2" type="ORF">A2982_03355</name>
</gene>
<organism evidence="2 3">
    <name type="scientific">candidate division WWE3 bacterium RIFCSPLOWO2_01_FULL_39_13</name>
    <dbReference type="NCBI Taxonomy" id="1802624"/>
    <lineage>
        <taxon>Bacteria</taxon>
        <taxon>Katanobacteria</taxon>
    </lineage>
</organism>
<name>A0A1F4V3D2_UNCKA</name>
<dbReference type="STRING" id="1802624.A2982_03355"/>
<proteinExistence type="predicted"/>
<accession>A0A1F4V3D2</accession>
<evidence type="ECO:0000259" key="1">
    <source>
        <dbReference type="Pfam" id="PF18765"/>
    </source>
</evidence>
<dbReference type="SUPFAM" id="SSF81301">
    <property type="entry name" value="Nucleotidyltransferase"/>
    <property type="match status" value="1"/>
</dbReference>
<sequence length="100" mass="11589">MQIDFIDQNKLRRQIKSIIKSSLGPSYRVYFFGSRVKGNNLERSDIDIAIGGPQKVSASKRLDLQDQIDNLPYLYKFDIVDLNSMPKEFSQKIMINAEEF</sequence>